<comment type="caution">
    <text evidence="1">The sequence shown here is derived from an EMBL/GenBank/DDBJ whole genome shotgun (WGS) entry which is preliminary data.</text>
</comment>
<dbReference type="OrthoDB" id="2420603at2759"/>
<organism evidence="1 2">
    <name type="scientific">Diversispora epigaea</name>
    <dbReference type="NCBI Taxonomy" id="1348612"/>
    <lineage>
        <taxon>Eukaryota</taxon>
        <taxon>Fungi</taxon>
        <taxon>Fungi incertae sedis</taxon>
        <taxon>Mucoromycota</taxon>
        <taxon>Glomeromycotina</taxon>
        <taxon>Glomeromycetes</taxon>
        <taxon>Diversisporales</taxon>
        <taxon>Diversisporaceae</taxon>
        <taxon>Diversispora</taxon>
    </lineage>
</organism>
<gene>
    <name evidence="1" type="ORF">Glove_174g73</name>
</gene>
<keyword evidence="2" id="KW-1185">Reference proteome</keyword>
<evidence type="ECO:0000313" key="2">
    <source>
        <dbReference type="Proteomes" id="UP000266861"/>
    </source>
</evidence>
<dbReference type="EMBL" id="PQFF01000164">
    <property type="protein sequence ID" value="RHZ77734.1"/>
    <property type="molecule type" value="Genomic_DNA"/>
</dbReference>
<evidence type="ECO:0000313" key="1">
    <source>
        <dbReference type="EMBL" id="RHZ77734.1"/>
    </source>
</evidence>
<dbReference type="AlphaFoldDB" id="A0A397IXB6"/>
<dbReference type="Proteomes" id="UP000266861">
    <property type="component" value="Unassembled WGS sequence"/>
</dbReference>
<protein>
    <submittedName>
        <fullName evidence="1">Uncharacterized protein</fullName>
    </submittedName>
</protein>
<name>A0A397IXB6_9GLOM</name>
<reference evidence="1 2" key="1">
    <citation type="submission" date="2018-08" db="EMBL/GenBank/DDBJ databases">
        <title>Genome and evolution of the arbuscular mycorrhizal fungus Diversispora epigaea (formerly Glomus versiforme) and its bacterial endosymbionts.</title>
        <authorList>
            <person name="Sun X."/>
            <person name="Fei Z."/>
            <person name="Harrison M."/>
        </authorList>
    </citation>
    <scope>NUCLEOTIDE SEQUENCE [LARGE SCALE GENOMIC DNA]</scope>
    <source>
        <strain evidence="1 2">IT104</strain>
    </source>
</reference>
<sequence>MLEQCVNWDSLVLASDVNEGTFIVDYIEFLFNTTIHYFNYITTHSWIDTVSIPSQIRRGSGRVSNYMLKNKNETRVGVFGEVTSSKCQDDERKIYWDIYRGAIHAKDFMDFNIRECGMHPDDATQIIIFIKGFYMEVCILVLYHPGIYFLVEIESCNLPKSFRDLESIKKLYEVLMGIRKNSINFLSEKSQTQIDFSTWLRLTANTPNNSFVET</sequence>
<proteinExistence type="predicted"/>
<accession>A0A397IXB6</accession>